<name>A0A1G2U0E1_9BACT</name>
<dbReference type="AlphaFoldDB" id="A0A1G2U0E1"/>
<evidence type="ECO:0000313" key="3">
    <source>
        <dbReference type="Proteomes" id="UP000179283"/>
    </source>
</evidence>
<organism evidence="2 3">
    <name type="scientific">Candidatus Zambryskibacteria bacterium RIFCSPLOWO2_01_FULL_43_17</name>
    <dbReference type="NCBI Taxonomy" id="1802760"/>
    <lineage>
        <taxon>Bacteria</taxon>
        <taxon>Candidatus Zambryskiibacteriota</taxon>
    </lineage>
</organism>
<evidence type="ECO:0000256" key="1">
    <source>
        <dbReference type="SAM" id="Phobius"/>
    </source>
</evidence>
<comment type="caution">
    <text evidence="2">The sequence shown here is derived from an EMBL/GenBank/DDBJ whole genome shotgun (WGS) entry which is preliminary data.</text>
</comment>
<reference evidence="2 3" key="1">
    <citation type="journal article" date="2016" name="Nat. Commun.">
        <title>Thousands of microbial genomes shed light on interconnected biogeochemical processes in an aquifer system.</title>
        <authorList>
            <person name="Anantharaman K."/>
            <person name="Brown C.T."/>
            <person name="Hug L.A."/>
            <person name="Sharon I."/>
            <person name="Castelle C.J."/>
            <person name="Probst A.J."/>
            <person name="Thomas B.C."/>
            <person name="Singh A."/>
            <person name="Wilkins M.J."/>
            <person name="Karaoz U."/>
            <person name="Brodie E.L."/>
            <person name="Williams K.H."/>
            <person name="Hubbard S.S."/>
            <person name="Banfield J.F."/>
        </authorList>
    </citation>
    <scope>NUCLEOTIDE SEQUENCE [LARGE SCALE GENOMIC DNA]</scope>
</reference>
<dbReference type="Proteomes" id="UP000179283">
    <property type="component" value="Unassembled WGS sequence"/>
</dbReference>
<keyword evidence="1" id="KW-0812">Transmembrane</keyword>
<keyword evidence="1" id="KW-1133">Transmembrane helix</keyword>
<evidence type="ECO:0000313" key="2">
    <source>
        <dbReference type="EMBL" id="OHB03001.1"/>
    </source>
</evidence>
<accession>A0A1G2U0E1</accession>
<feature type="transmembrane region" description="Helical" evidence="1">
    <location>
        <begin position="112"/>
        <end position="129"/>
    </location>
</feature>
<keyword evidence="1" id="KW-0472">Membrane</keyword>
<sequence length="337" mass="38986">MIVLSFLAGFIPGLIIISPVEWLVHKHMLHVPHDKRKWFNRASAHAHNDVHHAAFRGPAHYYRDIVNENVVIHFHWTHVVLILSIAIGYALALNRLYSFLVVSDMSFGWIDFSFILGIFLASLIGYMGYEINHHYMHVIGERRLTINRVLGDLMQGGKERRDGNLRFSKPLLDTVCNAIEEIVDHNARLNQQVTILFGTELIERLHEQAKYNSDTLKLSVATANIENVLHEATQILIKREKSVRESLSRTQRIGYAIDRKVQKLFRGSNFFLGKYFRHIDNNHFMHHHKNNINLNVFLTWADIVFGTRRDSSAKALEAGKFYWLCPNSPDTKPFSLN</sequence>
<proteinExistence type="predicted"/>
<evidence type="ECO:0008006" key="4">
    <source>
        <dbReference type="Google" id="ProtNLM"/>
    </source>
</evidence>
<feature type="transmembrane region" description="Helical" evidence="1">
    <location>
        <begin position="6"/>
        <end position="24"/>
    </location>
</feature>
<gene>
    <name evidence="2" type="ORF">A2920_02930</name>
</gene>
<protein>
    <recommendedName>
        <fullName evidence="4">Fatty acid hydroxylase domain-containing protein</fullName>
    </recommendedName>
</protein>
<feature type="transmembrane region" description="Helical" evidence="1">
    <location>
        <begin position="70"/>
        <end position="92"/>
    </location>
</feature>
<dbReference type="EMBL" id="MHWD01000027">
    <property type="protein sequence ID" value="OHB03001.1"/>
    <property type="molecule type" value="Genomic_DNA"/>
</dbReference>